<dbReference type="GO" id="GO:0003774">
    <property type="term" value="F:cytoskeletal motor activity"/>
    <property type="evidence" value="ECO:0007669"/>
    <property type="project" value="UniProtKB-UniRule"/>
</dbReference>
<evidence type="ECO:0000256" key="9">
    <source>
        <dbReference type="ARBA" id="ARBA00023242"/>
    </source>
</evidence>
<evidence type="ECO:0000256" key="6">
    <source>
        <dbReference type="ARBA" id="ARBA00023054"/>
    </source>
</evidence>
<feature type="domain" description="Kinesin motor" evidence="14">
    <location>
        <begin position="18"/>
        <end position="335"/>
    </location>
</feature>
<evidence type="ECO:0000256" key="12">
    <source>
        <dbReference type="SAM" id="Coils"/>
    </source>
</evidence>
<dbReference type="SUPFAM" id="SSF52540">
    <property type="entry name" value="P-loop containing nucleoside triphosphate hydrolases"/>
    <property type="match status" value="1"/>
</dbReference>
<evidence type="ECO:0000256" key="1">
    <source>
        <dbReference type="ARBA" id="ARBA00004123"/>
    </source>
</evidence>
<evidence type="ECO:0000256" key="8">
    <source>
        <dbReference type="ARBA" id="ARBA00023212"/>
    </source>
</evidence>
<evidence type="ECO:0000256" key="3">
    <source>
        <dbReference type="ARBA" id="ARBA00022701"/>
    </source>
</evidence>
<protein>
    <submittedName>
        <fullName evidence="15">Kinesin-like protein KIN-7E</fullName>
    </submittedName>
</protein>
<dbReference type="Gene3D" id="3.40.850.10">
    <property type="entry name" value="Kinesin motor domain"/>
    <property type="match status" value="1"/>
</dbReference>
<keyword evidence="3" id="KW-0493">Microtubule</keyword>
<feature type="compositionally biased region" description="Basic and acidic residues" evidence="13">
    <location>
        <begin position="837"/>
        <end position="846"/>
    </location>
</feature>
<dbReference type="InterPro" id="IPR021881">
    <property type="entry name" value="NACK_C"/>
</dbReference>
<feature type="region of interest" description="Disordered" evidence="13">
    <location>
        <begin position="509"/>
        <end position="609"/>
    </location>
</feature>
<dbReference type="InterPro" id="IPR036961">
    <property type="entry name" value="Kinesin_motor_dom_sf"/>
</dbReference>
<evidence type="ECO:0000256" key="7">
    <source>
        <dbReference type="ARBA" id="ARBA00023175"/>
    </source>
</evidence>
<dbReference type="PANTHER" id="PTHR47968:SF54">
    <property type="entry name" value="KINESIN-LIKE PROTEIN NACK2"/>
    <property type="match status" value="1"/>
</dbReference>
<evidence type="ECO:0000256" key="11">
    <source>
        <dbReference type="PROSITE-ProRule" id="PRU00283"/>
    </source>
</evidence>
<dbReference type="CDD" id="cd01374">
    <property type="entry name" value="KISc_CENP_E"/>
    <property type="match status" value="1"/>
</dbReference>
<dbReference type="AlphaFoldDB" id="A0ABD1GFQ3"/>
<evidence type="ECO:0000313" key="16">
    <source>
        <dbReference type="Proteomes" id="UP001567538"/>
    </source>
</evidence>
<organism evidence="15 16">
    <name type="scientific">Salvia divinorum</name>
    <name type="common">Maria pastora</name>
    <name type="synonym">Diviner's sage</name>
    <dbReference type="NCBI Taxonomy" id="28513"/>
    <lineage>
        <taxon>Eukaryota</taxon>
        <taxon>Viridiplantae</taxon>
        <taxon>Streptophyta</taxon>
        <taxon>Embryophyta</taxon>
        <taxon>Tracheophyta</taxon>
        <taxon>Spermatophyta</taxon>
        <taxon>Magnoliopsida</taxon>
        <taxon>eudicotyledons</taxon>
        <taxon>Gunneridae</taxon>
        <taxon>Pentapetalae</taxon>
        <taxon>asterids</taxon>
        <taxon>lamiids</taxon>
        <taxon>Lamiales</taxon>
        <taxon>Lamiaceae</taxon>
        <taxon>Nepetoideae</taxon>
        <taxon>Mentheae</taxon>
        <taxon>Salviinae</taxon>
        <taxon>Salvia</taxon>
        <taxon>Salvia subgen. Calosphace</taxon>
    </lineage>
</organism>
<keyword evidence="6 12" id="KW-0175">Coiled coil</keyword>
<dbReference type="InterPro" id="IPR027640">
    <property type="entry name" value="Kinesin-like_fam"/>
</dbReference>
<reference evidence="15 16" key="1">
    <citation type="submission" date="2024-06" db="EMBL/GenBank/DDBJ databases">
        <title>A chromosome level genome sequence of Diviner's sage (Salvia divinorum).</title>
        <authorList>
            <person name="Ford S.A."/>
            <person name="Ro D.-K."/>
            <person name="Ness R.W."/>
            <person name="Phillips M.A."/>
        </authorList>
    </citation>
    <scope>NUCLEOTIDE SEQUENCE [LARGE SCALE GENOMIC DNA]</scope>
    <source>
        <strain evidence="15">SAF-2024a</strain>
        <tissue evidence="15">Leaf</tissue>
    </source>
</reference>
<dbReference type="InterPro" id="IPR027417">
    <property type="entry name" value="P-loop_NTPase"/>
</dbReference>
<keyword evidence="7 11" id="KW-0505">Motor protein</keyword>
<feature type="compositionally biased region" description="Basic and acidic residues" evidence="13">
    <location>
        <begin position="578"/>
        <end position="588"/>
    </location>
</feature>
<dbReference type="PANTHER" id="PTHR47968">
    <property type="entry name" value="CENTROMERE PROTEIN E"/>
    <property type="match status" value="1"/>
</dbReference>
<feature type="compositionally biased region" description="Basic and acidic residues" evidence="13">
    <location>
        <begin position="810"/>
        <end position="828"/>
    </location>
</feature>
<keyword evidence="5 11" id="KW-0067">ATP-binding</keyword>
<evidence type="ECO:0000256" key="5">
    <source>
        <dbReference type="ARBA" id="ARBA00022840"/>
    </source>
</evidence>
<feature type="compositionally biased region" description="Basic and acidic residues" evidence="13">
    <location>
        <begin position="791"/>
        <end position="800"/>
    </location>
</feature>
<proteinExistence type="inferred from homology"/>
<evidence type="ECO:0000256" key="10">
    <source>
        <dbReference type="ARBA" id="ARBA00060413"/>
    </source>
</evidence>
<dbReference type="Proteomes" id="UP001567538">
    <property type="component" value="Unassembled WGS sequence"/>
</dbReference>
<comment type="similarity">
    <text evidence="2">Belongs to the TRAFAC class myosin-kinesin ATPase superfamily. Kinesin family. KIN-7 subfamily.</text>
</comment>
<feature type="binding site" evidence="11">
    <location>
        <begin position="99"/>
        <end position="106"/>
    </location>
    <ligand>
        <name>ATP</name>
        <dbReference type="ChEBI" id="CHEBI:30616"/>
    </ligand>
</feature>
<feature type="region of interest" description="Disordered" evidence="13">
    <location>
        <begin position="691"/>
        <end position="846"/>
    </location>
</feature>
<comment type="caution">
    <text evidence="15">The sequence shown here is derived from an EMBL/GenBank/DDBJ whole genome shotgun (WGS) entry which is preliminary data.</text>
</comment>
<keyword evidence="16" id="KW-1185">Reference proteome</keyword>
<keyword evidence="9" id="KW-0539">Nucleus</keyword>
<feature type="compositionally biased region" description="Low complexity" evidence="13">
    <location>
        <begin position="693"/>
        <end position="708"/>
    </location>
</feature>
<dbReference type="GO" id="GO:0005524">
    <property type="term" value="F:ATP binding"/>
    <property type="evidence" value="ECO:0007669"/>
    <property type="project" value="UniProtKB-UniRule"/>
</dbReference>
<dbReference type="Pfam" id="PF00225">
    <property type="entry name" value="Kinesin"/>
    <property type="match status" value="1"/>
</dbReference>
<dbReference type="GO" id="GO:0000919">
    <property type="term" value="P:cell plate assembly"/>
    <property type="evidence" value="ECO:0007669"/>
    <property type="project" value="UniProtKB-ARBA"/>
</dbReference>
<feature type="compositionally biased region" description="Polar residues" evidence="13">
    <location>
        <begin position="718"/>
        <end position="751"/>
    </location>
</feature>
<keyword evidence="4 11" id="KW-0547">Nucleotide-binding</keyword>
<evidence type="ECO:0000313" key="15">
    <source>
        <dbReference type="EMBL" id="KAL1542944.1"/>
    </source>
</evidence>
<feature type="coiled-coil region" evidence="12">
    <location>
        <begin position="344"/>
        <end position="416"/>
    </location>
</feature>
<comment type="subcellular location">
    <subcellularLocation>
        <location evidence="10">Cytoplasm</location>
        <location evidence="10">Cytoskeleton</location>
        <location evidence="10">Phragmoplast</location>
    </subcellularLocation>
    <subcellularLocation>
        <location evidence="1">Nucleus</location>
    </subcellularLocation>
</comment>
<gene>
    <name evidence="15" type="ORF">AAHA92_19973</name>
</gene>
<dbReference type="FunFam" id="3.40.850.10:FF:000016">
    <property type="entry name" value="Kinesin-like protein"/>
    <property type="match status" value="1"/>
</dbReference>
<dbReference type="EMBL" id="JBEAFC010000008">
    <property type="protein sequence ID" value="KAL1542944.1"/>
    <property type="molecule type" value="Genomic_DNA"/>
</dbReference>
<evidence type="ECO:0000256" key="2">
    <source>
        <dbReference type="ARBA" id="ARBA00007310"/>
    </source>
</evidence>
<dbReference type="GO" id="GO:0009524">
    <property type="term" value="C:phragmoplast"/>
    <property type="evidence" value="ECO:0007669"/>
    <property type="project" value="UniProtKB-SubCell"/>
</dbReference>
<dbReference type="GO" id="GO:0005874">
    <property type="term" value="C:microtubule"/>
    <property type="evidence" value="ECO:0007669"/>
    <property type="project" value="UniProtKB-KW"/>
</dbReference>
<dbReference type="InterPro" id="IPR001752">
    <property type="entry name" value="Kinesin_motor_dom"/>
</dbReference>
<dbReference type="PRINTS" id="PR00380">
    <property type="entry name" value="KINESINHEAVY"/>
</dbReference>
<dbReference type="PROSITE" id="PS00411">
    <property type="entry name" value="KINESIN_MOTOR_1"/>
    <property type="match status" value="1"/>
</dbReference>
<feature type="compositionally biased region" description="Low complexity" evidence="13">
    <location>
        <begin position="518"/>
        <end position="546"/>
    </location>
</feature>
<dbReference type="InterPro" id="IPR019821">
    <property type="entry name" value="Kinesin_motor_CS"/>
</dbReference>
<dbReference type="Pfam" id="PF11995">
    <property type="entry name" value="DUF3490"/>
    <property type="match status" value="1"/>
</dbReference>
<keyword evidence="8" id="KW-0206">Cytoskeleton</keyword>
<name>A0ABD1GFQ3_SALDI</name>
<dbReference type="SMART" id="SM00129">
    <property type="entry name" value="KISc"/>
    <property type="match status" value="1"/>
</dbReference>
<dbReference type="GO" id="GO:0005634">
    <property type="term" value="C:nucleus"/>
    <property type="evidence" value="ECO:0007669"/>
    <property type="project" value="UniProtKB-SubCell"/>
</dbReference>
<evidence type="ECO:0000256" key="4">
    <source>
        <dbReference type="ARBA" id="ARBA00022741"/>
    </source>
</evidence>
<keyword evidence="8" id="KW-0963">Cytoplasm</keyword>
<sequence>MASVCGDERDNSSAHEEKIYVAVRVRPLSDREISKNDSSEWECLNNTTIIFKNTQLPSAYAFDRVFGFNSPTRLVYEESAKKIALSVLSGINSTIFAYGQTGSGKTFTMCGITECAIADVYQYTHRNHERKFVLKFSAMEIYNEAVRDLLQSEATSLRLLDDPERGTIVDKLTEVTLKDANQLKGLLSVCQAQRRIGETSLNELSSRSHQILRLTVESEAVQYRGAQSSSALTASVNFVDLAGSERASQTLSAGTRLKEGGHINRSLLALGTVIRKLSKGRNGHIPYRDSKLTRILQNSLGGNARTAIICTMSPAHSHVEQSRNTLHFANCAKQVRTNAQVNVVMSEKALVKQLQRELARMESELKKLHSHSHTGPTSTTALKEKELLIQKMDGEIKELTNQRDLAQSRMENMLQHQTSRAWSHDGGSWTDEYPASEASEIMDPLRLDVASRGSQSGRYEGAVGGRNVDQFAENNDDLLSSTMSPRVCIDKYFGPDPCQGWEKMAQASFNNSDRRNSLSRNSVSSAASPRKLSSSSPRNVSSSPRNHLSNASSSPRTRERLSGRSLPSSDFVSSDLCPKTDRARERSTGRSPASLDFNASNLSPKTDRTKSCEAILASIMNGPGREATESPFLEKISGKKTLAALLRENSRRLSDVKIQSVSDSLDRQDSGRYSDVKLHFISDSLSREDSFRLSDSTSVSDSLSRQDSGTSDGRKQSNSDALSSTRKQSNGAALSRQNSRVTARGKSLSTEKSVELPRKDYPENQQERPKTVKQQAVETSKGRSVSSAAEGKAKKEKASEETAAGKGKKERAEEVAEAKSKRERRASGGEETAPSKAKKDESGADWKAEFERRKREIIELWDACHIPLVHRSYFYLLFKGDPSDAVYMEVEHRRLSFLKTGNKDAKDEVPSSPKALQREREMLSRRMLKKLSTKEREAIFQKWGIEVKSKQRRLQLCRKLWTDTNDMDHINESAAIVAKLAGLKEAEEAPKEMFGLSLVPKQTSTKSFSWRHPIPSII</sequence>
<accession>A0ABD1GFQ3</accession>
<evidence type="ECO:0000256" key="13">
    <source>
        <dbReference type="SAM" id="MobiDB-lite"/>
    </source>
</evidence>
<evidence type="ECO:0000259" key="14">
    <source>
        <dbReference type="PROSITE" id="PS50067"/>
    </source>
</evidence>
<feature type="compositionally biased region" description="Basic and acidic residues" evidence="13">
    <location>
        <begin position="752"/>
        <end position="770"/>
    </location>
</feature>
<dbReference type="PROSITE" id="PS50067">
    <property type="entry name" value="KINESIN_MOTOR_2"/>
    <property type="match status" value="1"/>
</dbReference>